<evidence type="ECO:0000313" key="2">
    <source>
        <dbReference type="EMBL" id="MFB9525615.1"/>
    </source>
</evidence>
<organism evidence="2 3">
    <name type="scientific">Nonomuraea roseola</name>
    <dbReference type="NCBI Taxonomy" id="46179"/>
    <lineage>
        <taxon>Bacteria</taxon>
        <taxon>Bacillati</taxon>
        <taxon>Actinomycetota</taxon>
        <taxon>Actinomycetes</taxon>
        <taxon>Streptosporangiales</taxon>
        <taxon>Streptosporangiaceae</taxon>
        <taxon>Nonomuraea</taxon>
    </lineage>
</organism>
<name>A0ABV5PQZ3_9ACTN</name>
<evidence type="ECO:0000256" key="1">
    <source>
        <dbReference type="SAM" id="MobiDB-lite"/>
    </source>
</evidence>
<dbReference type="RefSeq" id="WP_346126022.1">
    <property type="nucleotide sequence ID" value="NZ_BAAAXC010000015.1"/>
</dbReference>
<proteinExistence type="predicted"/>
<comment type="caution">
    <text evidence="2">The sequence shown here is derived from an EMBL/GenBank/DDBJ whole genome shotgun (WGS) entry which is preliminary data.</text>
</comment>
<dbReference type="PANTHER" id="PTHR30528">
    <property type="entry name" value="CYTOPLASMIC PROTEIN"/>
    <property type="match status" value="1"/>
</dbReference>
<dbReference type="InterPro" id="IPR009351">
    <property type="entry name" value="AlkZ-like"/>
</dbReference>
<gene>
    <name evidence="2" type="ORF">ACFFRN_03165</name>
</gene>
<dbReference type="EMBL" id="JBHMCE010000001">
    <property type="protein sequence ID" value="MFB9525615.1"/>
    <property type="molecule type" value="Genomic_DNA"/>
</dbReference>
<protein>
    <submittedName>
        <fullName evidence="2">DNA glycosylase AlkZ-like family protein</fullName>
    </submittedName>
</protein>
<accession>A0ABV5PQZ3</accession>
<dbReference type="Pfam" id="PF06224">
    <property type="entry name" value="AlkZ-like"/>
    <property type="match status" value="2"/>
</dbReference>
<feature type="region of interest" description="Disordered" evidence="1">
    <location>
        <begin position="256"/>
        <end position="382"/>
    </location>
</feature>
<dbReference type="PANTHER" id="PTHR30528:SF0">
    <property type="entry name" value="CYTOPLASMIC PROTEIN"/>
    <property type="match status" value="1"/>
</dbReference>
<dbReference type="Proteomes" id="UP001589646">
    <property type="component" value="Unassembled WGS sequence"/>
</dbReference>
<keyword evidence="3" id="KW-1185">Reference proteome</keyword>
<sequence length="574" mass="60688">MTELSADDARRLILRAQGFLGADARRGGVEGMLRRLGAVQLDTISVLARSHELVAYGRLGAVGRETIERAYWHNPARSFEYWCHAACILPIEHWPLYDFRRRGYRARKQRWHEVPPDFEKVLHQVRDSGPVTTSDIGGAKKSAEWWDWSDSKIALEWLLDIGELVCTQRIGWRRVYDLAERAVPTDLLGVELTDEECIVRLARIAGAALGVATRADLIDFLRLKGPYAAMLDEALASGAAGLVPVHVAGWPEARPPRRTAVAPSPASSVTSPSPNPATRGAAELGAPGSLDLAGSEAADNGLTDLPTAGAADQGLSGPPALAISGAEHGVSGPPDLMDSGAEHGVSASADLSISGDGRGVSASADQVDSGAEGGLSGSPDLATAGTAMRGLAGSSSDSALPGADGLVVPGAPVISSPGSVRFAGIGGRAPNAWADPEALASVARGRHRTTLVSPFDSLIWHRGRTSRIFGFDYQLEIYVPKPKRVHGYFTMPVLAGGKLIGRVDPAREGSTFVARHVSFESSVVRPVEIAAVRDALWSAASWVGCTDVRVERVTSEAHTRPLLDALPLGPSDLR</sequence>
<feature type="compositionally biased region" description="Low complexity" evidence="1">
    <location>
        <begin position="258"/>
        <end position="278"/>
    </location>
</feature>
<reference evidence="2 3" key="1">
    <citation type="submission" date="2024-09" db="EMBL/GenBank/DDBJ databases">
        <authorList>
            <person name="Sun Q."/>
            <person name="Mori K."/>
        </authorList>
    </citation>
    <scope>NUCLEOTIDE SEQUENCE [LARGE SCALE GENOMIC DNA]</scope>
    <source>
        <strain evidence="2 3">JCM 3323</strain>
    </source>
</reference>
<evidence type="ECO:0000313" key="3">
    <source>
        <dbReference type="Proteomes" id="UP001589646"/>
    </source>
</evidence>